<keyword evidence="6" id="KW-0735">Signal-anchor</keyword>
<keyword evidence="7" id="KW-1133">Transmembrane helix</keyword>
<dbReference type="InterPro" id="IPR002659">
    <property type="entry name" value="Glyco_trans_31"/>
</dbReference>
<protein>
    <recommendedName>
        <fullName evidence="11">Hexosyltransferase</fullName>
        <ecNumber evidence="11">2.4.1.-</ecNumber>
    </recommendedName>
</protein>
<keyword evidence="3 11" id="KW-0328">Glycosyltransferase</keyword>
<evidence type="ECO:0000256" key="5">
    <source>
        <dbReference type="ARBA" id="ARBA00022692"/>
    </source>
</evidence>
<dbReference type="STRING" id="7102.A0A2A4K9J6"/>
<dbReference type="EMBL" id="NWSH01000033">
    <property type="protein sequence ID" value="PCG80463.1"/>
    <property type="molecule type" value="Genomic_DNA"/>
</dbReference>
<dbReference type="AlphaFoldDB" id="A0A2A4K9J6"/>
<evidence type="ECO:0000256" key="7">
    <source>
        <dbReference type="ARBA" id="ARBA00022989"/>
    </source>
</evidence>
<dbReference type="Pfam" id="PF01762">
    <property type="entry name" value="Galactosyl_T"/>
    <property type="match status" value="2"/>
</dbReference>
<keyword evidence="4" id="KW-0808">Transferase</keyword>
<evidence type="ECO:0000256" key="8">
    <source>
        <dbReference type="ARBA" id="ARBA00023034"/>
    </source>
</evidence>
<accession>A0A2A4K9J6</accession>
<comment type="similarity">
    <text evidence="2 11">Belongs to the glycosyltransferase 31 family.</text>
</comment>
<sequence>MSHFSHRDAVRQTYGKANVPGRTVKSLFFLGTDGKQKSELQKQIDKEMAEFRDIIQIDFIDNYYNNTRKTMMSFRWVYEHCPTADYYLFTDDDMYISANNLLGYLHDREATRKPDTSAANDKPSTASAESDDCLYAGYVFDSIPQRFRSSKWRVSLEEYPWDRWPAYVTAGAYVVSNKAMKVMYVASLFIKHFRFDDVYLGIVAKKAGIIPTHCPEFHFYKKEFSVEGYKDVIASHGYGDRDELIRVWCEMNSGFLTNSGICSTTDKLDLFIVVKSAMSHFSHRDAVRQTYGKANVPGRTVKSLFFLGTDGKQKSELQKQIDKEMAEFRDIIQIDFIDNYYNNTRKTMMSFRWVYEHCPTADYYLFTDDDMYISANNLLGYLHDREATRKPDTSAANDKPSTASAESDDCLYAGYVFDSIPQRFRSSKWRVSLEEYPWDRWPAYVTAGAYVVSNKAMKA</sequence>
<keyword evidence="8 11" id="KW-0333">Golgi apparatus</keyword>
<dbReference type="PANTHER" id="PTHR11214">
    <property type="entry name" value="BETA-1,3-N-ACETYLGLUCOSAMINYLTRANSFERASE"/>
    <property type="match status" value="1"/>
</dbReference>
<evidence type="ECO:0000256" key="1">
    <source>
        <dbReference type="ARBA" id="ARBA00004323"/>
    </source>
</evidence>
<evidence type="ECO:0000256" key="3">
    <source>
        <dbReference type="ARBA" id="ARBA00022676"/>
    </source>
</evidence>
<keyword evidence="5" id="KW-0812">Transmembrane</keyword>
<evidence type="ECO:0000256" key="11">
    <source>
        <dbReference type="RuleBase" id="RU363063"/>
    </source>
</evidence>
<dbReference type="PANTHER" id="PTHR11214:SF349">
    <property type="entry name" value="BETA-1,3-GALACTOSYLTRANSFERASE BRN"/>
    <property type="match status" value="1"/>
</dbReference>
<evidence type="ECO:0000256" key="2">
    <source>
        <dbReference type="ARBA" id="ARBA00008661"/>
    </source>
</evidence>
<dbReference type="Gene3D" id="3.90.550.50">
    <property type="match status" value="2"/>
</dbReference>
<dbReference type="GO" id="GO:0000139">
    <property type="term" value="C:Golgi membrane"/>
    <property type="evidence" value="ECO:0007669"/>
    <property type="project" value="UniProtKB-SubCell"/>
</dbReference>
<keyword evidence="9" id="KW-0472">Membrane</keyword>
<proteinExistence type="inferred from homology"/>
<organism evidence="12">
    <name type="scientific">Heliothis virescens</name>
    <name type="common">Tobacco budworm moth</name>
    <dbReference type="NCBI Taxonomy" id="7102"/>
    <lineage>
        <taxon>Eukaryota</taxon>
        <taxon>Metazoa</taxon>
        <taxon>Ecdysozoa</taxon>
        <taxon>Arthropoda</taxon>
        <taxon>Hexapoda</taxon>
        <taxon>Insecta</taxon>
        <taxon>Pterygota</taxon>
        <taxon>Neoptera</taxon>
        <taxon>Endopterygota</taxon>
        <taxon>Lepidoptera</taxon>
        <taxon>Glossata</taxon>
        <taxon>Ditrysia</taxon>
        <taxon>Noctuoidea</taxon>
        <taxon>Noctuidae</taxon>
        <taxon>Heliothinae</taxon>
        <taxon>Heliothis</taxon>
    </lineage>
</organism>
<name>A0A2A4K9J6_HELVI</name>
<comment type="subcellular location">
    <subcellularLocation>
        <location evidence="1 11">Golgi apparatus membrane</location>
        <topology evidence="1 11">Single-pass type II membrane protein</topology>
    </subcellularLocation>
</comment>
<dbReference type="GO" id="GO:0016758">
    <property type="term" value="F:hexosyltransferase activity"/>
    <property type="evidence" value="ECO:0007669"/>
    <property type="project" value="InterPro"/>
</dbReference>
<evidence type="ECO:0000256" key="10">
    <source>
        <dbReference type="ARBA" id="ARBA00023180"/>
    </source>
</evidence>
<reference evidence="12" key="1">
    <citation type="submission" date="2017-09" db="EMBL/GenBank/DDBJ databases">
        <title>Contemporary evolution of a Lepidopteran species, Heliothis virescens, in response to modern agricultural practices.</title>
        <authorList>
            <person name="Fritz M.L."/>
            <person name="Deyonke A.M."/>
            <person name="Papanicolaou A."/>
            <person name="Micinski S."/>
            <person name="Westbrook J."/>
            <person name="Gould F."/>
        </authorList>
    </citation>
    <scope>NUCLEOTIDE SEQUENCE [LARGE SCALE GENOMIC DNA]</scope>
    <source>
        <strain evidence="12">HvINT-</strain>
        <tissue evidence="12">Whole body</tissue>
    </source>
</reference>
<gene>
    <name evidence="12" type="ORF">B5V51_7214</name>
</gene>
<evidence type="ECO:0000313" key="12">
    <source>
        <dbReference type="EMBL" id="PCG80463.1"/>
    </source>
</evidence>
<dbReference type="EC" id="2.4.1.-" evidence="11"/>
<dbReference type="GO" id="GO:0008194">
    <property type="term" value="F:UDP-glycosyltransferase activity"/>
    <property type="evidence" value="ECO:0007669"/>
    <property type="project" value="TreeGrafter"/>
</dbReference>
<evidence type="ECO:0000256" key="9">
    <source>
        <dbReference type="ARBA" id="ARBA00023136"/>
    </source>
</evidence>
<dbReference type="FunFam" id="3.90.550.50:FF:000001">
    <property type="entry name" value="Hexosyltransferase"/>
    <property type="match status" value="1"/>
</dbReference>
<evidence type="ECO:0000256" key="6">
    <source>
        <dbReference type="ARBA" id="ARBA00022968"/>
    </source>
</evidence>
<evidence type="ECO:0000256" key="4">
    <source>
        <dbReference type="ARBA" id="ARBA00022679"/>
    </source>
</evidence>
<keyword evidence="10" id="KW-0325">Glycoprotein</keyword>
<comment type="caution">
    <text evidence="12">The sequence shown here is derived from an EMBL/GenBank/DDBJ whole genome shotgun (WGS) entry which is preliminary data.</text>
</comment>
<dbReference type="GO" id="GO:0006493">
    <property type="term" value="P:protein O-linked glycosylation"/>
    <property type="evidence" value="ECO:0007669"/>
    <property type="project" value="TreeGrafter"/>
</dbReference>